<evidence type="ECO:0000256" key="5">
    <source>
        <dbReference type="ARBA" id="ARBA00022989"/>
    </source>
</evidence>
<keyword evidence="9" id="KW-1185">Reference proteome</keyword>
<keyword evidence="2" id="KW-0813">Transport</keyword>
<dbReference type="InterPro" id="IPR050814">
    <property type="entry name" value="Myo-inositol_Transporter"/>
</dbReference>
<evidence type="ECO:0000256" key="3">
    <source>
        <dbReference type="ARBA" id="ARBA00022475"/>
    </source>
</evidence>
<feature type="transmembrane region" description="Helical" evidence="7">
    <location>
        <begin position="20"/>
        <end position="41"/>
    </location>
</feature>
<evidence type="ECO:0000256" key="2">
    <source>
        <dbReference type="ARBA" id="ARBA00022448"/>
    </source>
</evidence>
<evidence type="ECO:0000256" key="6">
    <source>
        <dbReference type="ARBA" id="ARBA00023136"/>
    </source>
</evidence>
<proteinExistence type="predicted"/>
<reference evidence="8 9" key="1">
    <citation type="submission" date="2022-09" db="EMBL/GenBank/DDBJ databases">
        <authorList>
            <person name="Palmer J.M."/>
        </authorList>
    </citation>
    <scope>NUCLEOTIDE SEQUENCE [LARGE SCALE GENOMIC DNA]</scope>
    <source>
        <strain evidence="8 9">DSM 7382</strain>
    </source>
</reference>
<dbReference type="PANTHER" id="PTHR48020:SF12">
    <property type="entry name" value="PROTON MYO-INOSITOL COTRANSPORTER"/>
    <property type="match status" value="1"/>
</dbReference>
<name>A0AAW0FN59_9APHY</name>
<keyword evidence="5 7" id="KW-1133">Transmembrane helix</keyword>
<dbReference type="Pfam" id="PF00083">
    <property type="entry name" value="Sugar_tr"/>
    <property type="match status" value="1"/>
</dbReference>
<organism evidence="8 9">
    <name type="scientific">Cerrena zonata</name>
    <dbReference type="NCBI Taxonomy" id="2478898"/>
    <lineage>
        <taxon>Eukaryota</taxon>
        <taxon>Fungi</taxon>
        <taxon>Dikarya</taxon>
        <taxon>Basidiomycota</taxon>
        <taxon>Agaricomycotina</taxon>
        <taxon>Agaricomycetes</taxon>
        <taxon>Polyporales</taxon>
        <taxon>Cerrenaceae</taxon>
        <taxon>Cerrena</taxon>
    </lineage>
</organism>
<dbReference type="PANTHER" id="PTHR48020">
    <property type="entry name" value="PROTON MYO-INOSITOL COTRANSPORTER"/>
    <property type="match status" value="1"/>
</dbReference>
<dbReference type="GO" id="GO:0022857">
    <property type="term" value="F:transmembrane transporter activity"/>
    <property type="evidence" value="ECO:0007669"/>
    <property type="project" value="InterPro"/>
</dbReference>
<feature type="transmembrane region" description="Helical" evidence="7">
    <location>
        <begin position="53"/>
        <end position="75"/>
    </location>
</feature>
<keyword evidence="4 7" id="KW-0812">Transmembrane</keyword>
<dbReference type="InterPro" id="IPR005828">
    <property type="entry name" value="MFS_sugar_transport-like"/>
</dbReference>
<dbReference type="Gene3D" id="1.20.1250.20">
    <property type="entry name" value="MFS general substrate transporter like domains"/>
    <property type="match status" value="1"/>
</dbReference>
<dbReference type="EMBL" id="JASBNA010000068">
    <property type="protein sequence ID" value="KAK7678717.1"/>
    <property type="molecule type" value="Genomic_DNA"/>
</dbReference>
<dbReference type="SUPFAM" id="SSF103473">
    <property type="entry name" value="MFS general substrate transporter"/>
    <property type="match status" value="1"/>
</dbReference>
<keyword evidence="6 7" id="KW-0472">Membrane</keyword>
<sequence length="153" mass="16795">MKTNNQLVDGTEYPKSWSAVVLLAMIFYVASYATGLGNVPWQQGEMFSLEVRGIGTSLATTTNWAMNLIIGSTYLSLMDKITPAGAFGFYAGLCLLGWLFDVFCFPETAGLSLEEVQLIFKDGFGVKESERLRKEREMLAQEKKAKAAEAATA</sequence>
<evidence type="ECO:0000256" key="7">
    <source>
        <dbReference type="SAM" id="Phobius"/>
    </source>
</evidence>
<dbReference type="GO" id="GO:0005886">
    <property type="term" value="C:plasma membrane"/>
    <property type="evidence" value="ECO:0007669"/>
    <property type="project" value="UniProtKB-SubCell"/>
</dbReference>
<evidence type="ECO:0000256" key="1">
    <source>
        <dbReference type="ARBA" id="ARBA00004651"/>
    </source>
</evidence>
<evidence type="ECO:0000313" key="8">
    <source>
        <dbReference type="EMBL" id="KAK7678717.1"/>
    </source>
</evidence>
<evidence type="ECO:0008006" key="10">
    <source>
        <dbReference type="Google" id="ProtNLM"/>
    </source>
</evidence>
<gene>
    <name evidence="8" type="ORF">QCA50_018299</name>
</gene>
<dbReference type="Proteomes" id="UP001385951">
    <property type="component" value="Unassembled WGS sequence"/>
</dbReference>
<protein>
    <recommendedName>
        <fullName evidence="10">Major facilitator superfamily (MFS) profile domain-containing protein</fullName>
    </recommendedName>
</protein>
<comment type="caution">
    <text evidence="8">The sequence shown here is derived from an EMBL/GenBank/DDBJ whole genome shotgun (WGS) entry which is preliminary data.</text>
</comment>
<dbReference type="AlphaFoldDB" id="A0AAW0FN59"/>
<evidence type="ECO:0000256" key="4">
    <source>
        <dbReference type="ARBA" id="ARBA00022692"/>
    </source>
</evidence>
<accession>A0AAW0FN59</accession>
<dbReference type="InterPro" id="IPR036259">
    <property type="entry name" value="MFS_trans_sf"/>
</dbReference>
<keyword evidence="3" id="KW-1003">Cell membrane</keyword>
<evidence type="ECO:0000313" key="9">
    <source>
        <dbReference type="Proteomes" id="UP001385951"/>
    </source>
</evidence>
<comment type="subcellular location">
    <subcellularLocation>
        <location evidence="1">Cell membrane</location>
        <topology evidence="1">Multi-pass membrane protein</topology>
    </subcellularLocation>
</comment>
<feature type="transmembrane region" description="Helical" evidence="7">
    <location>
        <begin position="87"/>
        <end position="105"/>
    </location>
</feature>